<proteinExistence type="predicted"/>
<comment type="caution">
    <text evidence="1">The sequence shown here is derived from an EMBL/GenBank/DDBJ whole genome shotgun (WGS) entry which is preliminary data.</text>
</comment>
<accession>A0A7W9CCN1</accession>
<dbReference type="InterPro" id="IPR029063">
    <property type="entry name" value="SAM-dependent_MTases_sf"/>
</dbReference>
<evidence type="ECO:0000313" key="2">
    <source>
        <dbReference type="Proteomes" id="UP000517712"/>
    </source>
</evidence>
<dbReference type="EMBL" id="JACHMU010000001">
    <property type="protein sequence ID" value="MBB5743139.1"/>
    <property type="molecule type" value="Genomic_DNA"/>
</dbReference>
<dbReference type="Gene3D" id="3.40.50.150">
    <property type="entry name" value="Vaccinia Virus protein VP39"/>
    <property type="match status" value="1"/>
</dbReference>
<keyword evidence="1" id="KW-0489">Methyltransferase</keyword>
<dbReference type="Proteomes" id="UP000517712">
    <property type="component" value="Unassembled WGS sequence"/>
</dbReference>
<keyword evidence="2" id="KW-1185">Reference proteome</keyword>
<protein>
    <submittedName>
        <fullName evidence="1">2-polyprenyl-3-methyl-5-hydroxy-6-metoxy-1, 4-benzoquinol methylase</fullName>
    </submittedName>
</protein>
<dbReference type="GO" id="GO:0032259">
    <property type="term" value="P:methylation"/>
    <property type="evidence" value="ECO:0007669"/>
    <property type="project" value="UniProtKB-KW"/>
</dbReference>
<sequence length="74" mass="7847">MTDGSAARWNNNIHYHRRILDAVPPGARTALDVGTGNGLLAADLHRRIPQVTAIDTDASVLESGTVSAAPTSRR</sequence>
<dbReference type="RefSeq" id="WP_184282896.1">
    <property type="nucleotide sequence ID" value="NZ_BAAAPG010000001.1"/>
</dbReference>
<gene>
    <name evidence="1" type="ORF">HD600_001636</name>
</gene>
<evidence type="ECO:0000313" key="1">
    <source>
        <dbReference type="EMBL" id="MBB5743139.1"/>
    </source>
</evidence>
<keyword evidence="1" id="KW-0808">Transferase</keyword>
<dbReference type="SUPFAM" id="SSF53335">
    <property type="entry name" value="S-adenosyl-L-methionine-dependent methyltransferases"/>
    <property type="match status" value="1"/>
</dbReference>
<reference evidence="1 2" key="1">
    <citation type="submission" date="2020-08" db="EMBL/GenBank/DDBJ databases">
        <title>Sequencing the genomes of 1000 actinobacteria strains.</title>
        <authorList>
            <person name="Klenk H.-P."/>
        </authorList>
    </citation>
    <scope>NUCLEOTIDE SEQUENCE [LARGE SCALE GENOMIC DNA]</scope>
    <source>
        <strain evidence="1 2">DSM 24823</strain>
    </source>
</reference>
<organism evidence="1 2">
    <name type="scientific">Microbacterium ginsengiterrae</name>
    <dbReference type="NCBI Taxonomy" id="546115"/>
    <lineage>
        <taxon>Bacteria</taxon>
        <taxon>Bacillati</taxon>
        <taxon>Actinomycetota</taxon>
        <taxon>Actinomycetes</taxon>
        <taxon>Micrococcales</taxon>
        <taxon>Microbacteriaceae</taxon>
        <taxon>Microbacterium</taxon>
    </lineage>
</organism>
<dbReference type="AlphaFoldDB" id="A0A7W9CCN1"/>
<name>A0A7W9CCN1_9MICO</name>
<dbReference type="GO" id="GO:0008168">
    <property type="term" value="F:methyltransferase activity"/>
    <property type="evidence" value="ECO:0007669"/>
    <property type="project" value="UniProtKB-KW"/>
</dbReference>